<dbReference type="GO" id="GO:0008446">
    <property type="term" value="F:GDP-mannose 4,6-dehydratase activity"/>
    <property type="evidence" value="ECO:0007669"/>
    <property type="project" value="UniProtKB-EC"/>
</dbReference>
<evidence type="ECO:0000256" key="1">
    <source>
        <dbReference type="ARBA" id="ARBA00001937"/>
    </source>
</evidence>
<proteinExistence type="inferred from homology"/>
<dbReference type="Proteomes" id="UP001567538">
    <property type="component" value="Unassembled WGS sequence"/>
</dbReference>
<dbReference type="InterPro" id="IPR006368">
    <property type="entry name" value="GDP_Man_deHydtase"/>
</dbReference>
<evidence type="ECO:0000256" key="2">
    <source>
        <dbReference type="ARBA" id="ARBA00009263"/>
    </source>
</evidence>
<accession>A0ABD1G6C4</accession>
<feature type="region of interest" description="Disordered" evidence="5">
    <location>
        <begin position="22"/>
        <end position="87"/>
    </location>
</feature>
<dbReference type="EMBL" id="JBEAFC010000009">
    <property type="protein sequence ID" value="KAL1539661.1"/>
    <property type="molecule type" value="Genomic_DNA"/>
</dbReference>
<keyword evidence="4 7" id="KW-0456">Lyase</keyword>
<keyword evidence="8" id="KW-1185">Reference proteome</keyword>
<feature type="compositionally biased region" description="Low complexity" evidence="5">
    <location>
        <begin position="54"/>
        <end position="71"/>
    </location>
</feature>
<organism evidence="7 8">
    <name type="scientific">Salvia divinorum</name>
    <name type="common">Maria pastora</name>
    <name type="synonym">Diviner's sage</name>
    <dbReference type="NCBI Taxonomy" id="28513"/>
    <lineage>
        <taxon>Eukaryota</taxon>
        <taxon>Viridiplantae</taxon>
        <taxon>Streptophyta</taxon>
        <taxon>Embryophyta</taxon>
        <taxon>Tracheophyta</taxon>
        <taxon>Spermatophyta</taxon>
        <taxon>Magnoliopsida</taxon>
        <taxon>eudicotyledons</taxon>
        <taxon>Gunneridae</taxon>
        <taxon>Pentapetalae</taxon>
        <taxon>asterids</taxon>
        <taxon>lamiids</taxon>
        <taxon>Lamiales</taxon>
        <taxon>Lamiaceae</taxon>
        <taxon>Nepetoideae</taxon>
        <taxon>Mentheae</taxon>
        <taxon>Salviinae</taxon>
        <taxon>Salvia</taxon>
        <taxon>Salvia subgen. Calosphace</taxon>
    </lineage>
</organism>
<dbReference type="PANTHER" id="PTHR43715">
    <property type="entry name" value="GDP-MANNOSE 4,6-DEHYDRATASE"/>
    <property type="match status" value="1"/>
</dbReference>
<evidence type="ECO:0000313" key="7">
    <source>
        <dbReference type="EMBL" id="KAL1539661.1"/>
    </source>
</evidence>
<dbReference type="AlphaFoldDB" id="A0ABD1G6C4"/>
<dbReference type="SUPFAM" id="SSF51735">
    <property type="entry name" value="NAD(P)-binding Rossmann-fold domains"/>
    <property type="match status" value="1"/>
</dbReference>
<evidence type="ECO:0000256" key="3">
    <source>
        <dbReference type="ARBA" id="ARBA00011989"/>
    </source>
</evidence>
<reference evidence="7 8" key="1">
    <citation type="submission" date="2024-06" db="EMBL/GenBank/DDBJ databases">
        <title>A chromosome level genome sequence of Diviner's sage (Salvia divinorum).</title>
        <authorList>
            <person name="Ford S.A."/>
            <person name="Ro D.-K."/>
            <person name="Ness R.W."/>
            <person name="Phillips M.A."/>
        </authorList>
    </citation>
    <scope>NUCLEOTIDE SEQUENCE [LARGE SCALE GENOMIC DNA]</scope>
    <source>
        <strain evidence="7">SAF-2024a</strain>
        <tissue evidence="7">Leaf</tissue>
    </source>
</reference>
<protein>
    <recommendedName>
        <fullName evidence="3">GDP-mannose 4,6-dehydratase</fullName>
        <ecNumber evidence="3">4.2.1.47</ecNumber>
    </recommendedName>
</protein>
<evidence type="ECO:0000259" key="6">
    <source>
        <dbReference type="Pfam" id="PF16363"/>
    </source>
</evidence>
<dbReference type="Pfam" id="PF16363">
    <property type="entry name" value="GDP_Man_Dehyd"/>
    <property type="match status" value="1"/>
</dbReference>
<evidence type="ECO:0000313" key="8">
    <source>
        <dbReference type="Proteomes" id="UP001567538"/>
    </source>
</evidence>
<feature type="domain" description="NAD(P)-binding" evidence="6">
    <location>
        <begin position="72"/>
        <end position="129"/>
    </location>
</feature>
<comment type="cofactor">
    <cofactor evidence="1">
        <name>NADP(+)</name>
        <dbReference type="ChEBI" id="CHEBI:58349"/>
    </cofactor>
</comment>
<evidence type="ECO:0000256" key="5">
    <source>
        <dbReference type="SAM" id="MobiDB-lite"/>
    </source>
</evidence>
<evidence type="ECO:0000256" key="4">
    <source>
        <dbReference type="ARBA" id="ARBA00023239"/>
    </source>
</evidence>
<comment type="caution">
    <text evidence="7">The sequence shown here is derived from an EMBL/GenBank/DDBJ whole genome shotgun (WGS) entry which is preliminary data.</text>
</comment>
<feature type="compositionally biased region" description="Low complexity" evidence="5">
    <location>
        <begin position="22"/>
        <end position="46"/>
    </location>
</feature>
<dbReference type="EC" id="4.2.1.47" evidence="3"/>
<sequence>MKLYYADLTDASSLRRWLDTILPTRSTTSSSSPTSPSPLRSLNTPPTSSPPVPSASSRPSAPTSTTTRPAPNEMFGSTPPKSETTPFHPRSLYVAAKCAAHWYTVNYREAYDIFACNGNLFNHESPTSPPRRELHHPQDHPCQRTSLLPQLWPRCHCYSTPPTPLPDPSVPR</sequence>
<dbReference type="PANTHER" id="PTHR43715:SF1">
    <property type="entry name" value="GDP-MANNOSE 4,6 DEHYDRATASE"/>
    <property type="match status" value="1"/>
</dbReference>
<dbReference type="Gene3D" id="3.40.50.720">
    <property type="entry name" value="NAD(P)-binding Rossmann-like Domain"/>
    <property type="match status" value="1"/>
</dbReference>
<comment type="similarity">
    <text evidence="2">Belongs to the NAD(P)-dependent epimerase/dehydratase family. GDP-mannose 4,6-dehydratase subfamily.</text>
</comment>
<dbReference type="InterPro" id="IPR016040">
    <property type="entry name" value="NAD(P)-bd_dom"/>
</dbReference>
<name>A0ABD1G6C4_SALDI</name>
<dbReference type="InterPro" id="IPR036291">
    <property type="entry name" value="NAD(P)-bd_dom_sf"/>
</dbReference>
<gene>
    <name evidence="7" type="ORF">AAHA92_24114</name>
</gene>